<organism evidence="1 2">
    <name type="scientific">Gigaspora margarita</name>
    <dbReference type="NCBI Taxonomy" id="4874"/>
    <lineage>
        <taxon>Eukaryota</taxon>
        <taxon>Fungi</taxon>
        <taxon>Fungi incertae sedis</taxon>
        <taxon>Mucoromycota</taxon>
        <taxon>Glomeromycotina</taxon>
        <taxon>Glomeromycetes</taxon>
        <taxon>Diversisporales</taxon>
        <taxon>Gigasporaceae</taxon>
        <taxon>Gigaspora</taxon>
    </lineage>
</organism>
<dbReference type="EMBL" id="CAJVQB010069205">
    <property type="protein sequence ID" value="CAG8842511.1"/>
    <property type="molecule type" value="Genomic_DNA"/>
</dbReference>
<evidence type="ECO:0000313" key="2">
    <source>
        <dbReference type="Proteomes" id="UP000789901"/>
    </source>
</evidence>
<sequence>TYLPDNVPLDRDTYLPNNVLLNQNANFSNNLLLNQDTNLPDNPLLDQDTNFNNLLSDKENEHEKQLEDKNMPIQLSSSTDSTAIIPIHQVMLNHLSLTRNHRSYNYILRGPRVLYTRLSGLSKKVINLAIKNNMCDELDTLLQDFITDAKSKIELVNSETSTNMEINNLIVTRHKGRQAKRFKSC</sequence>
<reference evidence="1 2" key="1">
    <citation type="submission" date="2021-06" db="EMBL/GenBank/DDBJ databases">
        <authorList>
            <person name="Kallberg Y."/>
            <person name="Tangrot J."/>
            <person name="Rosling A."/>
        </authorList>
    </citation>
    <scope>NUCLEOTIDE SEQUENCE [LARGE SCALE GENOMIC DNA]</scope>
    <source>
        <strain evidence="1 2">120-4 pot B 10/14</strain>
    </source>
</reference>
<gene>
    <name evidence="1" type="ORF">GMARGA_LOCUS36022</name>
</gene>
<comment type="caution">
    <text evidence="1">The sequence shown here is derived from an EMBL/GenBank/DDBJ whole genome shotgun (WGS) entry which is preliminary data.</text>
</comment>
<feature type="non-terminal residue" evidence="1">
    <location>
        <position position="1"/>
    </location>
</feature>
<dbReference type="Proteomes" id="UP000789901">
    <property type="component" value="Unassembled WGS sequence"/>
</dbReference>
<protein>
    <submittedName>
        <fullName evidence="1">23064_t:CDS:1</fullName>
    </submittedName>
</protein>
<accession>A0ABN7WWK5</accession>
<feature type="non-terminal residue" evidence="1">
    <location>
        <position position="185"/>
    </location>
</feature>
<proteinExistence type="predicted"/>
<name>A0ABN7WWK5_GIGMA</name>
<evidence type="ECO:0000313" key="1">
    <source>
        <dbReference type="EMBL" id="CAG8842511.1"/>
    </source>
</evidence>
<keyword evidence="2" id="KW-1185">Reference proteome</keyword>